<organism evidence="1 2">
    <name type="scientific">Aegilops tauschii subsp. strangulata</name>
    <name type="common">Goatgrass</name>
    <dbReference type="NCBI Taxonomy" id="200361"/>
    <lineage>
        <taxon>Eukaryota</taxon>
        <taxon>Viridiplantae</taxon>
        <taxon>Streptophyta</taxon>
        <taxon>Embryophyta</taxon>
        <taxon>Tracheophyta</taxon>
        <taxon>Spermatophyta</taxon>
        <taxon>Magnoliopsida</taxon>
        <taxon>Liliopsida</taxon>
        <taxon>Poales</taxon>
        <taxon>Poaceae</taxon>
        <taxon>BOP clade</taxon>
        <taxon>Pooideae</taxon>
        <taxon>Triticodae</taxon>
        <taxon>Triticeae</taxon>
        <taxon>Triticinae</taxon>
        <taxon>Aegilops</taxon>
    </lineage>
</organism>
<protein>
    <submittedName>
        <fullName evidence="1">Uncharacterized protein</fullName>
    </submittedName>
</protein>
<reference evidence="1" key="4">
    <citation type="submission" date="2019-03" db="UniProtKB">
        <authorList>
            <consortium name="EnsemblPlants"/>
        </authorList>
    </citation>
    <scope>IDENTIFICATION</scope>
</reference>
<reference evidence="2" key="1">
    <citation type="journal article" date="2014" name="Science">
        <title>Ancient hybridizations among the ancestral genomes of bread wheat.</title>
        <authorList>
            <consortium name="International Wheat Genome Sequencing Consortium,"/>
            <person name="Marcussen T."/>
            <person name="Sandve S.R."/>
            <person name="Heier L."/>
            <person name="Spannagl M."/>
            <person name="Pfeifer M."/>
            <person name="Jakobsen K.S."/>
            <person name="Wulff B.B."/>
            <person name="Steuernagel B."/>
            <person name="Mayer K.F."/>
            <person name="Olsen O.A."/>
        </authorList>
    </citation>
    <scope>NUCLEOTIDE SEQUENCE [LARGE SCALE GENOMIC DNA]</scope>
    <source>
        <strain evidence="2">cv. AL8/78</strain>
    </source>
</reference>
<sequence>ILDRQARQRAQNGGSPIKSVLDCSVLSERRTVITQSLPKKHGLRAYALCLVLLY</sequence>
<dbReference type="EnsemblPlants" id="AET1Gv20580700.2">
    <property type="protein sequence ID" value="AET1Gv20580700.2"/>
    <property type="gene ID" value="AET1Gv20580700"/>
</dbReference>
<reference evidence="1" key="5">
    <citation type="journal article" date="2021" name="G3 (Bethesda)">
        <title>Aegilops tauschii genome assembly Aet v5.0 features greater sequence contiguity and improved annotation.</title>
        <authorList>
            <person name="Wang L."/>
            <person name="Zhu T."/>
            <person name="Rodriguez J.C."/>
            <person name="Deal K.R."/>
            <person name="Dubcovsky J."/>
            <person name="McGuire P.E."/>
            <person name="Lux T."/>
            <person name="Spannagl M."/>
            <person name="Mayer K.F.X."/>
            <person name="Baldrich P."/>
            <person name="Meyers B.C."/>
            <person name="Huo N."/>
            <person name="Gu Y.Q."/>
            <person name="Zhou H."/>
            <person name="Devos K.M."/>
            <person name="Bennetzen J.L."/>
            <person name="Unver T."/>
            <person name="Budak H."/>
            <person name="Gulick P.J."/>
            <person name="Galiba G."/>
            <person name="Kalapos B."/>
            <person name="Nelson D.R."/>
            <person name="Li P."/>
            <person name="You F.M."/>
            <person name="Luo M.C."/>
            <person name="Dvorak J."/>
        </authorList>
    </citation>
    <scope>NUCLEOTIDE SEQUENCE [LARGE SCALE GENOMIC DNA]</scope>
    <source>
        <strain evidence="1">cv. AL8/78</strain>
    </source>
</reference>
<dbReference type="AlphaFoldDB" id="A0A452YZB1"/>
<evidence type="ECO:0000313" key="1">
    <source>
        <dbReference type="EnsemblPlants" id="AET1Gv20580700.2"/>
    </source>
</evidence>
<dbReference type="Proteomes" id="UP000015105">
    <property type="component" value="Chromosome 1D"/>
</dbReference>
<evidence type="ECO:0000313" key="2">
    <source>
        <dbReference type="Proteomes" id="UP000015105"/>
    </source>
</evidence>
<reference evidence="2" key="2">
    <citation type="journal article" date="2017" name="Nat. Plants">
        <title>The Aegilops tauschii genome reveals multiple impacts of transposons.</title>
        <authorList>
            <person name="Zhao G."/>
            <person name="Zou C."/>
            <person name="Li K."/>
            <person name="Wang K."/>
            <person name="Li T."/>
            <person name="Gao L."/>
            <person name="Zhang X."/>
            <person name="Wang H."/>
            <person name="Yang Z."/>
            <person name="Liu X."/>
            <person name="Jiang W."/>
            <person name="Mao L."/>
            <person name="Kong X."/>
            <person name="Jiao Y."/>
            <person name="Jia J."/>
        </authorList>
    </citation>
    <scope>NUCLEOTIDE SEQUENCE [LARGE SCALE GENOMIC DNA]</scope>
    <source>
        <strain evidence="2">cv. AL8/78</strain>
    </source>
</reference>
<accession>A0A452YZB1</accession>
<dbReference type="Gramene" id="AET1Gv20580700.2">
    <property type="protein sequence ID" value="AET1Gv20580700.2"/>
    <property type="gene ID" value="AET1Gv20580700"/>
</dbReference>
<proteinExistence type="predicted"/>
<reference evidence="1" key="3">
    <citation type="journal article" date="2017" name="Nature">
        <title>Genome sequence of the progenitor of the wheat D genome Aegilops tauschii.</title>
        <authorList>
            <person name="Luo M.C."/>
            <person name="Gu Y.Q."/>
            <person name="Puiu D."/>
            <person name="Wang H."/>
            <person name="Twardziok S.O."/>
            <person name="Deal K.R."/>
            <person name="Huo N."/>
            <person name="Zhu T."/>
            <person name="Wang L."/>
            <person name="Wang Y."/>
            <person name="McGuire P.E."/>
            <person name="Liu S."/>
            <person name="Long H."/>
            <person name="Ramasamy R.K."/>
            <person name="Rodriguez J.C."/>
            <person name="Van S.L."/>
            <person name="Yuan L."/>
            <person name="Wang Z."/>
            <person name="Xia Z."/>
            <person name="Xiao L."/>
            <person name="Anderson O.D."/>
            <person name="Ouyang S."/>
            <person name="Liang Y."/>
            <person name="Zimin A.V."/>
            <person name="Pertea G."/>
            <person name="Qi P."/>
            <person name="Bennetzen J.L."/>
            <person name="Dai X."/>
            <person name="Dawson M.W."/>
            <person name="Muller H.G."/>
            <person name="Kugler K."/>
            <person name="Rivarola-Duarte L."/>
            <person name="Spannagl M."/>
            <person name="Mayer K.F.X."/>
            <person name="Lu F.H."/>
            <person name="Bevan M.W."/>
            <person name="Leroy P."/>
            <person name="Li P."/>
            <person name="You F.M."/>
            <person name="Sun Q."/>
            <person name="Liu Z."/>
            <person name="Lyons E."/>
            <person name="Wicker T."/>
            <person name="Salzberg S.L."/>
            <person name="Devos K.M."/>
            <person name="Dvorak J."/>
        </authorList>
    </citation>
    <scope>NUCLEOTIDE SEQUENCE [LARGE SCALE GENOMIC DNA]</scope>
    <source>
        <strain evidence="1">cv. AL8/78</strain>
    </source>
</reference>
<name>A0A452YZB1_AEGTS</name>
<keyword evidence="2" id="KW-1185">Reference proteome</keyword>